<dbReference type="GO" id="GO:0000132">
    <property type="term" value="P:establishment of mitotic spindle orientation"/>
    <property type="evidence" value="ECO:0007669"/>
    <property type="project" value="EnsemblFungi"/>
</dbReference>
<dbReference type="eggNOG" id="KOG0676">
    <property type="taxonomic scope" value="Eukaryota"/>
</dbReference>
<dbReference type="GeneID" id="11504768"/>
<dbReference type="Gene3D" id="3.30.420.40">
    <property type="match status" value="2"/>
</dbReference>
<evidence type="ECO:0000313" key="6">
    <source>
        <dbReference type="Proteomes" id="UP000005627"/>
    </source>
</evidence>
<dbReference type="PANTHER" id="PTHR11937">
    <property type="entry name" value="ACTIN"/>
    <property type="match status" value="1"/>
</dbReference>
<dbReference type="InterPro" id="IPR043129">
    <property type="entry name" value="ATPase_NBD"/>
</dbReference>
<proteinExistence type="inferred from homology"/>
<dbReference type="GO" id="GO:0007097">
    <property type="term" value="P:nuclear migration"/>
    <property type="evidence" value="ECO:0007669"/>
    <property type="project" value="EnsemblFungi"/>
</dbReference>
<dbReference type="AlphaFoldDB" id="G8ZPR6"/>
<sequence>MIDEIPLYNQPVVIDNGSAVVKAGFCGEEKPRCMEYSLIGDANYNKIMVGGLECDSFVGNKAQRLRGLLKLKHPMERGVVSDWDDMELLWSHILFDSLQLTSGMEHPLLITEAPLNPESNKEKMLEVFFETFNIPAICVSIPGVLSLYASGRTTGCVVDCGEGYCSSVPVCEGYTLASSIKRINLGGIDVTKQLQFQLRKESGVWLFSSGERELVRTMKEKSCYVSLNQLKDEEKFTFEPGKMNTNFKLPDGNMLTLSKSRFRAPEILFQPQIIASEEPSLPEMCLQSILSVDVELRPRLMSRITLSGGTTMFRGFGDRFLQELQISTCKKSNIRILAPPERKYTAWIGGSMLAGLTTFRKMLTTKSDWREHH</sequence>
<evidence type="ECO:0000256" key="2">
    <source>
        <dbReference type="ARBA" id="ARBA00073387"/>
    </source>
</evidence>
<evidence type="ECO:0000256" key="1">
    <source>
        <dbReference type="ARBA" id="ARBA00038483"/>
    </source>
</evidence>
<keyword evidence="6" id="KW-1185">Reference proteome</keyword>
<accession>G8ZPR6</accession>
<name>G8ZPR6_TORDE</name>
<dbReference type="KEGG" id="tdl:TDEL_0B04810"/>
<dbReference type="Proteomes" id="UP000005627">
    <property type="component" value="Chromosome 2"/>
</dbReference>
<dbReference type="Pfam" id="PF00022">
    <property type="entry name" value="Actin"/>
    <property type="match status" value="1"/>
</dbReference>
<dbReference type="FunFam" id="3.30.420.40:FF:000050">
    <property type="entry name" value="Actin, alpha skeletal muscle"/>
    <property type="match status" value="1"/>
</dbReference>
<dbReference type="PROSITE" id="PS01132">
    <property type="entry name" value="ACTINS_ACT_LIKE"/>
    <property type="match status" value="1"/>
</dbReference>
<dbReference type="Gene3D" id="3.90.640.10">
    <property type="entry name" value="Actin, Chain A, domain 4"/>
    <property type="match status" value="1"/>
</dbReference>
<dbReference type="SUPFAM" id="SSF53067">
    <property type="entry name" value="Actin-like ATPase domain"/>
    <property type="match status" value="2"/>
</dbReference>
<protein>
    <recommendedName>
        <fullName evidence="2">Centractin</fullName>
    </recommendedName>
    <alternativeName>
        <fullName evidence="3">Actin-like protein</fullName>
    </alternativeName>
    <alternativeName>
        <fullName evidence="4">Actin-related protein 1</fullName>
    </alternativeName>
</protein>
<dbReference type="FunFam" id="3.90.640.10:FF:000007">
    <property type="entry name" value="Actin like 7B"/>
    <property type="match status" value="1"/>
</dbReference>
<dbReference type="PRINTS" id="PR00190">
    <property type="entry name" value="ACTIN"/>
</dbReference>
<gene>
    <name evidence="5" type="primary">TDEL0B04810</name>
    <name evidence="5" type="ORF">TDEL_0B04810</name>
</gene>
<dbReference type="STRING" id="1076872.G8ZPR6"/>
<evidence type="ECO:0000313" key="5">
    <source>
        <dbReference type="EMBL" id="CCE90610.1"/>
    </source>
</evidence>
<dbReference type="GO" id="GO:0031578">
    <property type="term" value="P:mitotic spindle orientation checkpoint signaling"/>
    <property type="evidence" value="ECO:0007669"/>
    <property type="project" value="EnsemblFungi"/>
</dbReference>
<dbReference type="RefSeq" id="XP_003679821.1">
    <property type="nucleotide sequence ID" value="XM_003679773.1"/>
</dbReference>
<dbReference type="InterPro" id="IPR004000">
    <property type="entry name" value="Actin"/>
</dbReference>
<evidence type="ECO:0000256" key="4">
    <source>
        <dbReference type="ARBA" id="ARBA00083222"/>
    </source>
</evidence>
<dbReference type="InterPro" id="IPR020902">
    <property type="entry name" value="Actin/actin-like_CS"/>
</dbReference>
<dbReference type="GO" id="GO:0005869">
    <property type="term" value="C:dynactin complex"/>
    <property type="evidence" value="ECO:0007669"/>
    <property type="project" value="EnsemblFungi"/>
</dbReference>
<dbReference type="GO" id="GO:0005200">
    <property type="term" value="F:structural constituent of cytoskeleton"/>
    <property type="evidence" value="ECO:0007669"/>
    <property type="project" value="EnsemblFungi"/>
</dbReference>
<dbReference type="HOGENOM" id="CLU_027965_0_2_1"/>
<dbReference type="SMART" id="SM00268">
    <property type="entry name" value="ACTIN"/>
    <property type="match status" value="1"/>
</dbReference>
<dbReference type="OrthoDB" id="5132116at2759"/>
<dbReference type="InParanoid" id="G8ZPR6"/>
<reference evidence="5 6" key="1">
    <citation type="journal article" date="2011" name="Proc. Natl. Acad. Sci. U.S.A.">
        <title>Evolutionary erosion of yeast sex chromosomes by mating-type switching accidents.</title>
        <authorList>
            <person name="Gordon J.L."/>
            <person name="Armisen D."/>
            <person name="Proux-Wera E."/>
            <person name="Oheigeartaigh S.S."/>
            <person name="Byrne K.P."/>
            <person name="Wolfe K.H."/>
        </authorList>
    </citation>
    <scope>NUCLEOTIDE SEQUENCE [LARGE SCALE GENOMIC DNA]</scope>
    <source>
        <strain evidence="6">ATCC 10662 / CBS 1146 / NBRC 0425 / NCYC 2629 / NRRL Y-866</strain>
    </source>
</reference>
<organism evidence="5 6">
    <name type="scientific">Torulaspora delbrueckii</name>
    <name type="common">Yeast</name>
    <name type="synonym">Candida colliculosa</name>
    <dbReference type="NCBI Taxonomy" id="4950"/>
    <lineage>
        <taxon>Eukaryota</taxon>
        <taxon>Fungi</taxon>
        <taxon>Dikarya</taxon>
        <taxon>Ascomycota</taxon>
        <taxon>Saccharomycotina</taxon>
        <taxon>Saccharomycetes</taxon>
        <taxon>Saccharomycetales</taxon>
        <taxon>Saccharomycetaceae</taxon>
        <taxon>Torulaspora</taxon>
    </lineage>
</organism>
<dbReference type="FunCoup" id="G8ZPR6">
    <property type="interactions" value="76"/>
</dbReference>
<evidence type="ECO:0000256" key="3">
    <source>
        <dbReference type="ARBA" id="ARBA00076361"/>
    </source>
</evidence>
<dbReference type="EMBL" id="HE616743">
    <property type="protein sequence ID" value="CCE90610.1"/>
    <property type="molecule type" value="Genomic_DNA"/>
</dbReference>
<comment type="similarity">
    <text evidence="1">Belongs to the actin family. ARP1 subfamily.</text>
</comment>